<protein>
    <submittedName>
        <fullName evidence="4">Peptidase, M23 family</fullName>
    </submittedName>
</protein>
<dbReference type="CDD" id="cd12797">
    <property type="entry name" value="M23_peptidase"/>
    <property type="match status" value="1"/>
</dbReference>
<dbReference type="GO" id="GO:0004222">
    <property type="term" value="F:metalloendopeptidase activity"/>
    <property type="evidence" value="ECO:0007669"/>
    <property type="project" value="TreeGrafter"/>
</dbReference>
<dbReference type="Pfam" id="PF01551">
    <property type="entry name" value="Peptidase_M23"/>
    <property type="match status" value="1"/>
</dbReference>
<dbReference type="InterPro" id="IPR050570">
    <property type="entry name" value="Cell_wall_metabolism_enzyme"/>
</dbReference>
<evidence type="ECO:0000256" key="1">
    <source>
        <dbReference type="SAM" id="MobiDB-lite"/>
    </source>
</evidence>
<keyword evidence="2" id="KW-1133">Transmembrane helix</keyword>
<feature type="transmembrane region" description="Helical" evidence="2">
    <location>
        <begin position="44"/>
        <end position="62"/>
    </location>
</feature>
<dbReference type="AlphaFoldDB" id="C0FNY8"/>
<dbReference type="EMBL" id="ACFY01000021">
    <property type="protein sequence ID" value="EEG95740.1"/>
    <property type="molecule type" value="Genomic_DNA"/>
</dbReference>
<organism evidence="4 5">
    <name type="scientific">Roseburia inulinivorans DSM 16841</name>
    <dbReference type="NCBI Taxonomy" id="622312"/>
    <lineage>
        <taxon>Bacteria</taxon>
        <taxon>Bacillati</taxon>
        <taxon>Bacillota</taxon>
        <taxon>Clostridia</taxon>
        <taxon>Lachnospirales</taxon>
        <taxon>Lachnospiraceae</taxon>
        <taxon>Roseburia</taxon>
    </lineage>
</organism>
<evidence type="ECO:0000313" key="5">
    <source>
        <dbReference type="Proteomes" id="UP000003561"/>
    </source>
</evidence>
<comment type="caution">
    <text evidence="4">The sequence shown here is derived from an EMBL/GenBank/DDBJ whole genome shotgun (WGS) entry which is preliminary data.</text>
</comment>
<reference evidence="4 5" key="2">
    <citation type="submission" date="2009-03" db="EMBL/GenBank/DDBJ databases">
        <title>Draft genome sequence of Roseburia inulinivorans (DSM 16841).</title>
        <authorList>
            <person name="Sudarsanam P."/>
            <person name="Ley R."/>
            <person name="Guruge J."/>
            <person name="Turnbaugh P.J."/>
            <person name="Mahowald M."/>
            <person name="Liep D."/>
            <person name="Gordon J."/>
        </authorList>
    </citation>
    <scope>NUCLEOTIDE SEQUENCE [LARGE SCALE GENOMIC DNA]</scope>
    <source>
        <strain evidence="4 5">DSM 16841</strain>
    </source>
</reference>
<reference evidence="4 5" key="1">
    <citation type="submission" date="2009-02" db="EMBL/GenBank/DDBJ databases">
        <authorList>
            <person name="Fulton L."/>
            <person name="Clifton S."/>
            <person name="Fulton B."/>
            <person name="Xu J."/>
            <person name="Minx P."/>
            <person name="Pepin K.H."/>
            <person name="Johnson M."/>
            <person name="Bhonagiri V."/>
            <person name="Nash W.E."/>
            <person name="Mardis E.R."/>
            <person name="Wilson R.K."/>
        </authorList>
    </citation>
    <scope>NUCLEOTIDE SEQUENCE [LARGE SCALE GENOMIC DNA]</scope>
    <source>
        <strain evidence="4 5">DSM 16841</strain>
    </source>
</reference>
<feature type="compositionally biased region" description="Acidic residues" evidence="1">
    <location>
        <begin position="117"/>
        <end position="126"/>
    </location>
</feature>
<dbReference type="PANTHER" id="PTHR21666:SF270">
    <property type="entry name" value="MUREIN HYDROLASE ACTIVATOR ENVC"/>
    <property type="match status" value="1"/>
</dbReference>
<accession>C0FNY8</accession>
<dbReference type="Proteomes" id="UP000003561">
    <property type="component" value="Unassembled WGS sequence"/>
</dbReference>
<dbReference type="eggNOG" id="COG0739">
    <property type="taxonomic scope" value="Bacteria"/>
</dbReference>
<dbReference type="InterPro" id="IPR011055">
    <property type="entry name" value="Dup_hybrid_motif"/>
</dbReference>
<keyword evidence="2" id="KW-0472">Membrane</keyword>
<sequence length="277" mass="30730">MNKPSECGNTIVNSSKCILLNKQWTVKNMRKNHGWAAFWQKKQYIIAGTLVILAAVGMTVLYSRGQEQERKQLEQEIAAEMDTENQNVAMEEETEADQVASILKPQTQSTETAEVEKESEEADSGQEEVAPTGNTSQALHFAAEDGILWPMEGNVILDYSMDSTVYFATLDQYKYNPAVIIAGDVNSKVYAVAKGKIQSIETNEVTGCTVTEDLGDGYLAVYGQLKEPEFAVGDYVEAGHVIGYVTEPTKYYSVEGSNLYFELRKDGVPVDPIEFFE</sequence>
<dbReference type="SUPFAM" id="SSF51261">
    <property type="entry name" value="Duplicated hybrid motif"/>
    <property type="match status" value="1"/>
</dbReference>
<dbReference type="InterPro" id="IPR016047">
    <property type="entry name" value="M23ase_b-sheet_dom"/>
</dbReference>
<dbReference type="Gene3D" id="2.70.70.10">
    <property type="entry name" value="Glucose Permease (Domain IIA)"/>
    <property type="match status" value="1"/>
</dbReference>
<dbReference type="PANTHER" id="PTHR21666">
    <property type="entry name" value="PEPTIDASE-RELATED"/>
    <property type="match status" value="1"/>
</dbReference>
<feature type="domain" description="M23ase beta-sheet core" evidence="3">
    <location>
        <begin position="177"/>
        <end position="272"/>
    </location>
</feature>
<evidence type="ECO:0000259" key="3">
    <source>
        <dbReference type="Pfam" id="PF01551"/>
    </source>
</evidence>
<name>C0FNY8_9FIRM</name>
<evidence type="ECO:0000313" key="4">
    <source>
        <dbReference type="EMBL" id="EEG95740.1"/>
    </source>
</evidence>
<proteinExistence type="predicted"/>
<gene>
    <name evidence="4" type="ORF">ROSEINA2194_00437</name>
</gene>
<keyword evidence="2" id="KW-0812">Transmembrane</keyword>
<evidence type="ECO:0000256" key="2">
    <source>
        <dbReference type="SAM" id="Phobius"/>
    </source>
</evidence>
<feature type="region of interest" description="Disordered" evidence="1">
    <location>
        <begin position="103"/>
        <end position="135"/>
    </location>
</feature>